<comment type="caution">
    <text evidence="2">The sequence shown here is derived from an EMBL/GenBank/DDBJ whole genome shotgun (WGS) entry which is preliminary data.</text>
</comment>
<accession>A0A1F8FPU0</accession>
<proteinExistence type="predicted"/>
<dbReference type="InterPro" id="IPR027843">
    <property type="entry name" value="DUF4440"/>
</dbReference>
<evidence type="ECO:0000313" key="3">
    <source>
        <dbReference type="Proteomes" id="UP000176581"/>
    </source>
</evidence>
<evidence type="ECO:0000313" key="2">
    <source>
        <dbReference type="EMBL" id="OGN14568.1"/>
    </source>
</evidence>
<feature type="domain" description="DUF4440" evidence="1">
    <location>
        <begin position="12"/>
        <end position="111"/>
    </location>
</feature>
<organism evidence="2 3">
    <name type="scientific">Candidatus Yanofskybacteria bacterium RIFCSPHIGHO2_02_FULL_43_22</name>
    <dbReference type="NCBI Taxonomy" id="1802681"/>
    <lineage>
        <taxon>Bacteria</taxon>
        <taxon>Candidatus Yanofskyibacteriota</taxon>
    </lineage>
</organism>
<gene>
    <name evidence="2" type="ORF">A3J47_00305</name>
</gene>
<dbReference type="SUPFAM" id="SSF54427">
    <property type="entry name" value="NTF2-like"/>
    <property type="match status" value="1"/>
</dbReference>
<sequence length="120" mass="14193">MEINTIDYETLKNLEGSMWKPQTRFDKEYLEQTLAPDFFEFGRSGRIYTKEITMSAPMQEINAKFPLKDFQIKLIDENVALITYISEVQYEELEIANRSSIWSKTLDGWQMRFHQGTPVK</sequence>
<dbReference type="Gene3D" id="3.10.450.50">
    <property type="match status" value="1"/>
</dbReference>
<dbReference type="AlphaFoldDB" id="A0A1F8FPU0"/>
<reference evidence="2 3" key="1">
    <citation type="journal article" date="2016" name="Nat. Commun.">
        <title>Thousands of microbial genomes shed light on interconnected biogeochemical processes in an aquifer system.</title>
        <authorList>
            <person name="Anantharaman K."/>
            <person name="Brown C.T."/>
            <person name="Hug L.A."/>
            <person name="Sharon I."/>
            <person name="Castelle C.J."/>
            <person name="Probst A.J."/>
            <person name="Thomas B.C."/>
            <person name="Singh A."/>
            <person name="Wilkins M.J."/>
            <person name="Karaoz U."/>
            <person name="Brodie E.L."/>
            <person name="Williams K.H."/>
            <person name="Hubbard S.S."/>
            <person name="Banfield J.F."/>
        </authorList>
    </citation>
    <scope>NUCLEOTIDE SEQUENCE [LARGE SCALE GENOMIC DNA]</scope>
</reference>
<dbReference type="Proteomes" id="UP000176581">
    <property type="component" value="Unassembled WGS sequence"/>
</dbReference>
<evidence type="ECO:0000259" key="1">
    <source>
        <dbReference type="Pfam" id="PF14534"/>
    </source>
</evidence>
<name>A0A1F8FPU0_9BACT</name>
<dbReference type="Pfam" id="PF14534">
    <property type="entry name" value="DUF4440"/>
    <property type="match status" value="1"/>
</dbReference>
<dbReference type="EMBL" id="MGJV01000025">
    <property type="protein sequence ID" value="OGN14568.1"/>
    <property type="molecule type" value="Genomic_DNA"/>
</dbReference>
<dbReference type="InterPro" id="IPR032710">
    <property type="entry name" value="NTF2-like_dom_sf"/>
</dbReference>
<protein>
    <recommendedName>
        <fullName evidence="1">DUF4440 domain-containing protein</fullName>
    </recommendedName>
</protein>